<dbReference type="InterPro" id="IPR044950">
    <property type="entry name" value="TED6/7"/>
</dbReference>
<keyword evidence="4" id="KW-1185">Reference proteome</keyword>
<evidence type="ECO:0000256" key="2">
    <source>
        <dbReference type="SAM" id="Phobius"/>
    </source>
</evidence>
<dbReference type="PANTHER" id="PTHR35697:SF1">
    <property type="entry name" value="PROTEIN TRACHEARY ELEMENT DIFFERENTIATION-RELATED 7"/>
    <property type="match status" value="1"/>
</dbReference>
<keyword evidence="2" id="KW-0472">Membrane</keyword>
<protein>
    <submittedName>
        <fullName evidence="3">Uncharacterized protein</fullName>
    </submittedName>
</protein>
<proteinExistence type="predicted"/>
<evidence type="ECO:0000313" key="4">
    <source>
        <dbReference type="Proteomes" id="UP000030748"/>
    </source>
</evidence>
<gene>
    <name evidence="3" type="ORF">MIMGU_mgv1a012853mg</name>
</gene>
<reference evidence="3 4" key="1">
    <citation type="journal article" date="2013" name="Proc. Natl. Acad. Sci. U.S.A.">
        <title>Fine-scale variation in meiotic recombination in Mimulus inferred from population shotgun sequencing.</title>
        <authorList>
            <person name="Hellsten U."/>
            <person name="Wright K.M."/>
            <person name="Jenkins J."/>
            <person name="Shu S."/>
            <person name="Yuan Y."/>
            <person name="Wessler S.R."/>
            <person name="Schmutz J."/>
            <person name="Willis J.H."/>
            <person name="Rokhsar D.S."/>
        </authorList>
    </citation>
    <scope>NUCLEOTIDE SEQUENCE [LARGE SCALE GENOMIC DNA]</scope>
    <source>
        <strain evidence="4">cv. DUN x IM62</strain>
    </source>
</reference>
<keyword evidence="2" id="KW-1133">Transmembrane helix</keyword>
<dbReference type="eggNOG" id="ENOG502RSQP">
    <property type="taxonomic scope" value="Eukaryota"/>
</dbReference>
<dbReference type="STRING" id="4155.A0A022RZE6"/>
<dbReference type="GO" id="GO:0009834">
    <property type="term" value="P:plant-type secondary cell wall biogenesis"/>
    <property type="evidence" value="ECO:0007669"/>
    <property type="project" value="InterPro"/>
</dbReference>
<evidence type="ECO:0000256" key="1">
    <source>
        <dbReference type="SAM" id="MobiDB-lite"/>
    </source>
</evidence>
<feature type="transmembrane region" description="Helical" evidence="2">
    <location>
        <begin position="122"/>
        <end position="146"/>
    </location>
</feature>
<accession>A0A022RZE6</accession>
<dbReference type="AlphaFoldDB" id="A0A022RZE6"/>
<dbReference type="Proteomes" id="UP000030748">
    <property type="component" value="Unassembled WGS sequence"/>
</dbReference>
<dbReference type="PRINTS" id="PR01217">
    <property type="entry name" value="PRICHEXTENSN"/>
</dbReference>
<dbReference type="PANTHER" id="PTHR35697">
    <property type="entry name" value="OS08G0108300 PROTEIN"/>
    <property type="match status" value="1"/>
</dbReference>
<dbReference type="EMBL" id="KI630204">
    <property type="protein sequence ID" value="EYU45053.1"/>
    <property type="molecule type" value="Genomic_DNA"/>
</dbReference>
<organism evidence="3 4">
    <name type="scientific">Erythranthe guttata</name>
    <name type="common">Yellow monkey flower</name>
    <name type="synonym">Mimulus guttatus</name>
    <dbReference type="NCBI Taxonomy" id="4155"/>
    <lineage>
        <taxon>Eukaryota</taxon>
        <taxon>Viridiplantae</taxon>
        <taxon>Streptophyta</taxon>
        <taxon>Embryophyta</taxon>
        <taxon>Tracheophyta</taxon>
        <taxon>Spermatophyta</taxon>
        <taxon>Magnoliopsida</taxon>
        <taxon>eudicotyledons</taxon>
        <taxon>Gunneridae</taxon>
        <taxon>Pentapetalae</taxon>
        <taxon>asterids</taxon>
        <taxon>lamiids</taxon>
        <taxon>Lamiales</taxon>
        <taxon>Phrymaceae</taxon>
        <taxon>Erythranthe</taxon>
    </lineage>
</organism>
<feature type="region of interest" description="Disordered" evidence="1">
    <location>
        <begin position="41"/>
        <end position="115"/>
    </location>
</feature>
<evidence type="ECO:0000313" key="3">
    <source>
        <dbReference type="EMBL" id="EYU45053.1"/>
    </source>
</evidence>
<sequence length="238" mass="25846">MNHKSSYNFTSENIYYIAMTQVPNFQIYPYFPPTPPHYFPAPPNAKPPPPSPPKVAPPHPPTIAPPPPKSPIRPPPPPHHPPPPPPPPPHPISPPPPHIVPSPPNPILPPPPPPPGHHHSTVIIVVFVSVGGLFFLAFLAAALFCCAKKKKKKIINETDKIKIDEHVKIQEAVVPGPHGTQMTVVTIDEDFHIEEEIKKTEAETVKGSSHVGIGSHKNISGDQALEMAESTSASNNHR</sequence>
<name>A0A022RZE6_ERYGU</name>
<keyword evidence="2" id="KW-0812">Transmembrane</keyword>